<evidence type="ECO:0000313" key="2">
    <source>
        <dbReference type="EMBL" id="TRU93543.1"/>
    </source>
</evidence>
<sequence>KISRFFTVREVTNNDPRRIPLTGSEVEREIWQLAIELDKIREEWGSPILVTSWYRPAAVNSAVGGASNSQHLYGRAVDISLVNRNSLVKFQSWLDQRWFGALGYGAGRGFVHLDARNGKGWKTGGQKGPRWNY</sequence>
<dbReference type="InterPro" id="IPR013230">
    <property type="entry name" value="Peptidase_M15A_C"/>
</dbReference>
<gene>
    <name evidence="2" type="ORF">EWV54_00555</name>
</gene>
<dbReference type="Pfam" id="PF08291">
    <property type="entry name" value="Peptidase_M15_3"/>
    <property type="match status" value="1"/>
</dbReference>
<protein>
    <submittedName>
        <fullName evidence="2">DUF882 domain-containing protein</fullName>
    </submittedName>
</protein>
<comment type="caution">
    <text evidence="2">The sequence shown here is derived from an EMBL/GenBank/DDBJ whole genome shotgun (WGS) entry which is preliminary data.</text>
</comment>
<feature type="non-terminal residue" evidence="2">
    <location>
        <position position="1"/>
    </location>
</feature>
<dbReference type="EMBL" id="SFAV01000007">
    <property type="protein sequence ID" value="TRU93543.1"/>
    <property type="molecule type" value="Genomic_DNA"/>
</dbReference>
<feature type="domain" description="Peptidase M15A C-terminal" evidence="1">
    <location>
        <begin position="28"/>
        <end position="114"/>
    </location>
</feature>
<dbReference type="SUPFAM" id="SSF55166">
    <property type="entry name" value="Hedgehog/DD-peptidase"/>
    <property type="match status" value="1"/>
</dbReference>
<organism evidence="2 3">
    <name type="scientific">Microcystis novacekii Mn_MB_F_20050700_S1D</name>
    <dbReference type="NCBI Taxonomy" id="2486266"/>
    <lineage>
        <taxon>Bacteria</taxon>
        <taxon>Bacillati</taxon>
        <taxon>Cyanobacteriota</taxon>
        <taxon>Cyanophyceae</taxon>
        <taxon>Oscillatoriophycideae</taxon>
        <taxon>Chroococcales</taxon>
        <taxon>Microcystaceae</taxon>
        <taxon>Microcystis</taxon>
    </lineage>
</organism>
<proteinExistence type="predicted"/>
<evidence type="ECO:0000313" key="3">
    <source>
        <dbReference type="Proteomes" id="UP000319191"/>
    </source>
</evidence>
<dbReference type="InterPro" id="IPR009045">
    <property type="entry name" value="Zn_M74/Hedgehog-like"/>
</dbReference>
<name>A0A552JCQ8_9CHRO</name>
<dbReference type="Proteomes" id="UP000319191">
    <property type="component" value="Unassembled WGS sequence"/>
</dbReference>
<dbReference type="Gene3D" id="3.30.1380.10">
    <property type="match status" value="1"/>
</dbReference>
<evidence type="ECO:0000259" key="1">
    <source>
        <dbReference type="Pfam" id="PF08291"/>
    </source>
</evidence>
<accession>A0A552JCQ8</accession>
<reference evidence="2 3" key="1">
    <citation type="submission" date="2019-01" db="EMBL/GenBank/DDBJ databases">
        <title>Coherence of Microcystis species and biogeography revealed through population genomics.</title>
        <authorList>
            <person name="Perez-Carrascal O.M."/>
            <person name="Terrat Y."/>
            <person name="Giani A."/>
            <person name="Fortin N."/>
            <person name="Tromas N."/>
            <person name="Shapiro B.J."/>
        </authorList>
    </citation>
    <scope>NUCLEOTIDE SEQUENCE [LARGE SCALE GENOMIC DNA]</scope>
    <source>
        <strain evidence="2">Mn_MB_F_20050700_S1D</strain>
    </source>
</reference>
<dbReference type="AlphaFoldDB" id="A0A552JCQ8"/>